<dbReference type="AlphaFoldDB" id="A0A2M9BN66"/>
<reference evidence="2 3" key="1">
    <citation type="submission" date="2017-11" db="EMBL/GenBank/DDBJ databases">
        <title>Genomic Encyclopedia of Archaeal and Bacterial Type Strains, Phase II (KMG-II): From Individual Species to Whole Genera.</title>
        <authorList>
            <person name="Goeker M."/>
        </authorList>
    </citation>
    <scope>NUCLEOTIDE SEQUENCE [LARGE SCALE GENOMIC DNA]</scope>
    <source>
        <strain evidence="2 3">DSM 11115</strain>
    </source>
</reference>
<keyword evidence="3" id="KW-1185">Reference proteome</keyword>
<evidence type="ECO:0000313" key="3">
    <source>
        <dbReference type="Proteomes" id="UP000228535"/>
    </source>
</evidence>
<dbReference type="EMBL" id="PGFA01000001">
    <property type="protein sequence ID" value="PJJ59398.1"/>
    <property type="molecule type" value="Genomic_DNA"/>
</dbReference>
<name>A0A2M9BN66_9BACT</name>
<feature type="region of interest" description="Disordered" evidence="1">
    <location>
        <begin position="1"/>
        <end position="107"/>
    </location>
</feature>
<evidence type="ECO:0000256" key="1">
    <source>
        <dbReference type="SAM" id="MobiDB-lite"/>
    </source>
</evidence>
<proteinExistence type="predicted"/>
<protein>
    <submittedName>
        <fullName evidence="2">Uncharacterized protein</fullName>
    </submittedName>
</protein>
<feature type="compositionally biased region" description="Low complexity" evidence="1">
    <location>
        <begin position="71"/>
        <end position="100"/>
    </location>
</feature>
<comment type="caution">
    <text evidence="2">The sequence shown here is derived from an EMBL/GenBank/DDBJ whole genome shotgun (WGS) entry which is preliminary data.</text>
</comment>
<gene>
    <name evidence="2" type="ORF">CLV45_0815</name>
</gene>
<evidence type="ECO:0000313" key="2">
    <source>
        <dbReference type="EMBL" id="PJJ59398.1"/>
    </source>
</evidence>
<sequence length="107" mass="10976">MLLLTATLPSQAGQGDKPRGGAATPPVKVVPQTQRQSKPQRVEGSSWFARATSRSTDHSARSSQPERTARSARSSRGAEGGRSARSNSSGGSRGAAAGAGRSHGRGH</sequence>
<accession>A0A2M9BN66</accession>
<dbReference type="Proteomes" id="UP000228535">
    <property type="component" value="Unassembled WGS sequence"/>
</dbReference>
<organism evidence="2 3">
    <name type="scientific">Hymenobacter chitinivorans DSM 11115</name>
    <dbReference type="NCBI Taxonomy" id="1121954"/>
    <lineage>
        <taxon>Bacteria</taxon>
        <taxon>Pseudomonadati</taxon>
        <taxon>Bacteroidota</taxon>
        <taxon>Cytophagia</taxon>
        <taxon>Cytophagales</taxon>
        <taxon>Hymenobacteraceae</taxon>
        <taxon>Hymenobacter</taxon>
    </lineage>
</organism>